<evidence type="ECO:0000313" key="1">
    <source>
        <dbReference type="EMBL" id="AVK74475.1"/>
    </source>
</evidence>
<dbReference type="Proteomes" id="UP000248852">
    <property type="component" value="Segment"/>
</dbReference>
<name>A0A2U7U7T0_9VIRU</name>
<gene>
    <name evidence="1" type="ORF">pqer_cds_53</name>
</gene>
<dbReference type="RefSeq" id="YP_009482744.1">
    <property type="nucleotide sequence ID" value="NC_037667.1"/>
</dbReference>
<dbReference type="EMBL" id="MG011689">
    <property type="protein sequence ID" value="AVK74475.1"/>
    <property type="molecule type" value="Genomic_DNA"/>
</dbReference>
<protein>
    <submittedName>
        <fullName evidence="1">Uncharacterized protein</fullName>
    </submittedName>
</protein>
<dbReference type="KEGG" id="vg:36843616"/>
<dbReference type="GeneID" id="36843616"/>
<organism evidence="1">
    <name type="scientific">Pandoravirus quercus</name>
    <dbReference type="NCBI Taxonomy" id="2107709"/>
    <lineage>
        <taxon>Viruses</taxon>
        <taxon>Pandoravirus</taxon>
    </lineage>
</organism>
<accession>A0A2U7U7T0</accession>
<proteinExistence type="predicted"/>
<reference evidence="1" key="1">
    <citation type="journal article" date="2018" name="Nat. Commun.">
        <title>Diversity and evolution of the emerging Pandoraviridae family.</title>
        <authorList>
            <person name="Legendre M."/>
            <person name="Fabre E."/>
            <person name="Poirot O."/>
            <person name="Jeudy S."/>
            <person name="Lartigue A."/>
            <person name="Alempic J.M."/>
            <person name="Beucher L."/>
            <person name="Philippe N."/>
            <person name="Bertaux L."/>
            <person name="Christo-Foroux E."/>
            <person name="Labadie K."/>
            <person name="Coute Y."/>
            <person name="Abergel C."/>
            <person name="Claverie J.M."/>
        </authorList>
    </citation>
    <scope>NUCLEOTIDE SEQUENCE [LARGE SCALE GENOMIC DNA]</scope>
    <source>
        <strain evidence="1">Quercus</strain>
    </source>
</reference>
<sequence>MVLPTTTTDSQHNTLKRSNARAPFRLDSACHPFFFDCLLVPKEWSADEGLPADAPFSHAHDRDPFLCGRIHDARRTNTSQPPERK</sequence>